<sequence length="206" mass="23151">MNILSPSAKKRLPVAIKNLPETERAVFVFLRLRRDETFIARELKVSLETAHNAIKNVQDALVKSGALDLIQDPVFYPIDAPQDGNGAGIGFELESGDMPAESQIALERFYRVLAESLEKISKNGRRLLGLWFNKEMTAKDILRFYSNLGLPILSGKPISETTQKDVFHEIEKNIRKLADIVRSNYNEKETAITPLALRSILEETGV</sequence>
<gene>
    <name evidence="1" type="ORF">MNBD_NITROSPINAE01-525</name>
</gene>
<reference evidence="1" key="1">
    <citation type="submission" date="2018-06" db="EMBL/GenBank/DDBJ databases">
        <authorList>
            <person name="Zhirakovskaya E."/>
        </authorList>
    </citation>
    <scope>NUCLEOTIDE SEQUENCE</scope>
</reference>
<evidence type="ECO:0000313" key="1">
    <source>
        <dbReference type="EMBL" id="VAX16704.1"/>
    </source>
</evidence>
<dbReference type="EMBL" id="UOGC01000036">
    <property type="protein sequence ID" value="VAX16704.1"/>
    <property type="molecule type" value="Genomic_DNA"/>
</dbReference>
<accession>A0A3B1BY14</accession>
<organism evidence="1">
    <name type="scientific">hydrothermal vent metagenome</name>
    <dbReference type="NCBI Taxonomy" id="652676"/>
    <lineage>
        <taxon>unclassified sequences</taxon>
        <taxon>metagenomes</taxon>
        <taxon>ecological metagenomes</taxon>
    </lineage>
</organism>
<protein>
    <submittedName>
        <fullName evidence="1">Uncharacterized protein</fullName>
    </submittedName>
</protein>
<name>A0A3B1BY14_9ZZZZ</name>
<proteinExistence type="predicted"/>
<dbReference type="AlphaFoldDB" id="A0A3B1BY14"/>